<name>A0A812T3M3_9DINO</name>
<evidence type="ECO:0000313" key="2">
    <source>
        <dbReference type="EMBL" id="CAE7505490.1"/>
    </source>
</evidence>
<organism evidence="2 3">
    <name type="scientific">Symbiodinium natans</name>
    <dbReference type="NCBI Taxonomy" id="878477"/>
    <lineage>
        <taxon>Eukaryota</taxon>
        <taxon>Sar</taxon>
        <taxon>Alveolata</taxon>
        <taxon>Dinophyceae</taxon>
        <taxon>Suessiales</taxon>
        <taxon>Symbiodiniaceae</taxon>
        <taxon>Symbiodinium</taxon>
    </lineage>
</organism>
<dbReference type="AlphaFoldDB" id="A0A812T3M3"/>
<evidence type="ECO:0000313" key="3">
    <source>
        <dbReference type="Proteomes" id="UP000604046"/>
    </source>
</evidence>
<feature type="region of interest" description="Disordered" evidence="1">
    <location>
        <begin position="678"/>
        <end position="697"/>
    </location>
</feature>
<feature type="region of interest" description="Disordered" evidence="1">
    <location>
        <begin position="1"/>
        <end position="51"/>
    </location>
</feature>
<accession>A0A812T3M3</accession>
<evidence type="ECO:0000256" key="1">
    <source>
        <dbReference type="SAM" id="MobiDB-lite"/>
    </source>
</evidence>
<keyword evidence="3" id="KW-1185">Reference proteome</keyword>
<proteinExistence type="predicted"/>
<dbReference type="EMBL" id="CAJNDS010002512">
    <property type="protein sequence ID" value="CAE7505490.1"/>
    <property type="molecule type" value="Genomic_DNA"/>
</dbReference>
<reference evidence="2" key="1">
    <citation type="submission" date="2021-02" db="EMBL/GenBank/DDBJ databases">
        <authorList>
            <person name="Dougan E. K."/>
            <person name="Rhodes N."/>
            <person name="Thang M."/>
            <person name="Chan C."/>
        </authorList>
    </citation>
    <scope>NUCLEOTIDE SEQUENCE</scope>
</reference>
<comment type="caution">
    <text evidence="2">The sequence shown here is derived from an EMBL/GenBank/DDBJ whole genome shotgun (WGS) entry which is preliminary data.</text>
</comment>
<protein>
    <submittedName>
        <fullName evidence="2">ANK3 protein</fullName>
    </submittedName>
</protein>
<sequence>MAPKMKKPAAAEDAPLPKGTEAKKRPSGSPSEEGLEPLRKKASLAKGAGLTDEKLQALKEMSLKEKVAAIAAENPEDVEAATEALGQVVTPAEKQGLWQKHKTYLNNNPSEKGEHEQLSKKEKGEAILSWFLRKSPTYAVEKHSREAKSTLERKDKWLSQKQVDGKWTEAEQGMLIESGRLIWREDPTTPGLYEYKDTQDFVGRHSVSDRSSWERVKEEQLADEKSWEDALGGAFLRKVSLSKGLGKGSADQGETSFAKGHGKATAKAKTKAKAKARALALEDGQADDPPTKEEQAKEALAKARKMRDLISSTTSNLEEALTKAKGSQWVSQGHISEANAILKSLEREMQQMKQHIADPNVDVQELKKAMLGSAAVVKEAKDEVREIMSLSSKASSRASGAKTMPCASPFGSNRVPFTRRSLLQGNFMPPVGAKRLRGWQLDIEAGRAEQSHLEKGEQPTHSALAGALLALWSHGKLSATMLQWLAMQAVLDGAQHEELAAMAKTGAYGSSPGNCHRDLMTRFCKDMPLTKGNVVSVPAVDPKTSKTVQVDATVFLPHVLFSSLDDYDMFPDLFGLANLEKFWSLAEKTGDDRLKQHPLLKGPGWKEKTVPLFVHGDAAEFQSRDSLMIWSFGSLLCGLSSLLSHFMLACFPKSCSTAGTWDAIMKWVAWSFEALGKGQHPTHDPEGNPLKKGSPFFESRGQPLTNGGYKGVIWSIQGDQEFFSNTLGLPHWRNASPCWLCDAKLSTDKPEKSVKTLDICKQDYCFTTNRQAMESPRSKHPLFGLPGCSSHMVRGDALHILFCKGVYSHFLGSVLHYLCWYPSLAKGKASGKGKGTACKSPAERLALIFELIQAKYKALGSSTRLTNLKLSMFVDKQKPHQSPPFLEIKGAEGKHLLPALAKVCQEGLLDEKIPCEREMSRALRAMDKLVQLWDMSDMFLSHNDFVKNLEFASEFLQAYEALSQWAQEHEKLLFHTVMKHHMLMHLARGAKHLNPRSHWCFKSEDFVGRVAALTHSVSMGVKSTNLCKKVAPKYRILLHMLLTREGFDQMQRQVQPVQDD</sequence>
<dbReference type="Proteomes" id="UP000604046">
    <property type="component" value="Unassembled WGS sequence"/>
</dbReference>
<gene>
    <name evidence="2" type="primary">ANK3</name>
    <name evidence="2" type="ORF">SNAT2548_LOCUS28317</name>
</gene>